<sequence length="364" mass="39234" precursor="true">MRCSQDTSQRQSDMLQNLLRLNVLPLAALCAVLAASCVVAQTAPRSPSDLQDLVLALSQQIDMRHGAESSLGRELRDETRGVLAAWNASPQSASDHAAMEAWLRASVRGLMPGGGEMLPASPKFSLPAPTLVRKAVAGDSPAPAGAIAPSMAADSPTGGRRTASKPVVEPTAPPATRPSESAPGGRVWDESPAAEPPQRSKWSDHPGAAPIEWVDPFTDDPLGSAEPLRYETRKPVLGETRINVNELASRTRGFNAALRAVQLELLEQTGSDAGRLSEAFNRLDLLVDQARFIDMYLDRLPPGGRGALPRRTELGIVVELLKRRVDSRLTQGTAQQTERERLERLSARVVRLEGQLGEENLGRH</sequence>
<feature type="signal peptide" evidence="2">
    <location>
        <begin position="1"/>
        <end position="40"/>
    </location>
</feature>
<gene>
    <name evidence="3" type="ORF">Mal64_25100</name>
</gene>
<accession>A0A5C5ZNJ3</accession>
<evidence type="ECO:0000256" key="2">
    <source>
        <dbReference type="SAM" id="SignalP"/>
    </source>
</evidence>
<protein>
    <submittedName>
        <fullName evidence="3">Uncharacterized protein</fullName>
    </submittedName>
</protein>
<dbReference type="RefSeq" id="WP_146400567.1">
    <property type="nucleotide sequence ID" value="NZ_SJPQ01000002.1"/>
</dbReference>
<dbReference type="EMBL" id="SJPQ01000002">
    <property type="protein sequence ID" value="TWT89019.1"/>
    <property type="molecule type" value="Genomic_DNA"/>
</dbReference>
<feature type="chain" id="PRO_5022953599" evidence="2">
    <location>
        <begin position="41"/>
        <end position="364"/>
    </location>
</feature>
<keyword evidence="4" id="KW-1185">Reference proteome</keyword>
<feature type="compositionally biased region" description="Low complexity" evidence="1">
    <location>
        <begin position="139"/>
        <end position="155"/>
    </location>
</feature>
<organism evidence="3 4">
    <name type="scientific">Pseudobythopirellula maris</name>
    <dbReference type="NCBI Taxonomy" id="2527991"/>
    <lineage>
        <taxon>Bacteria</taxon>
        <taxon>Pseudomonadati</taxon>
        <taxon>Planctomycetota</taxon>
        <taxon>Planctomycetia</taxon>
        <taxon>Pirellulales</taxon>
        <taxon>Lacipirellulaceae</taxon>
        <taxon>Pseudobythopirellula</taxon>
    </lineage>
</organism>
<feature type="region of interest" description="Disordered" evidence="1">
    <location>
        <begin position="139"/>
        <end position="226"/>
    </location>
</feature>
<dbReference type="Proteomes" id="UP000315440">
    <property type="component" value="Unassembled WGS sequence"/>
</dbReference>
<reference evidence="3 4" key="1">
    <citation type="submission" date="2019-02" db="EMBL/GenBank/DDBJ databases">
        <title>Deep-cultivation of Planctomycetes and their phenomic and genomic characterization uncovers novel biology.</title>
        <authorList>
            <person name="Wiegand S."/>
            <person name="Jogler M."/>
            <person name="Boedeker C."/>
            <person name="Pinto D."/>
            <person name="Vollmers J."/>
            <person name="Rivas-Marin E."/>
            <person name="Kohn T."/>
            <person name="Peeters S.H."/>
            <person name="Heuer A."/>
            <person name="Rast P."/>
            <person name="Oberbeckmann S."/>
            <person name="Bunk B."/>
            <person name="Jeske O."/>
            <person name="Meyerdierks A."/>
            <person name="Storesund J.E."/>
            <person name="Kallscheuer N."/>
            <person name="Luecker S."/>
            <person name="Lage O.M."/>
            <person name="Pohl T."/>
            <person name="Merkel B.J."/>
            <person name="Hornburger P."/>
            <person name="Mueller R.-W."/>
            <person name="Bruemmer F."/>
            <person name="Labrenz M."/>
            <person name="Spormann A.M."/>
            <person name="Op Den Camp H."/>
            <person name="Overmann J."/>
            <person name="Amann R."/>
            <person name="Jetten M.S.M."/>
            <person name="Mascher T."/>
            <person name="Medema M.H."/>
            <person name="Devos D.P."/>
            <person name="Kaster A.-K."/>
            <person name="Ovreas L."/>
            <person name="Rohde M."/>
            <person name="Galperin M.Y."/>
            <person name="Jogler C."/>
        </authorList>
    </citation>
    <scope>NUCLEOTIDE SEQUENCE [LARGE SCALE GENOMIC DNA]</scope>
    <source>
        <strain evidence="3 4">Mal64</strain>
    </source>
</reference>
<proteinExistence type="predicted"/>
<keyword evidence="2" id="KW-0732">Signal</keyword>
<evidence type="ECO:0000313" key="3">
    <source>
        <dbReference type="EMBL" id="TWT89019.1"/>
    </source>
</evidence>
<dbReference type="OrthoDB" id="281144at2"/>
<name>A0A5C5ZNJ3_9BACT</name>
<dbReference type="AlphaFoldDB" id="A0A5C5ZNJ3"/>
<evidence type="ECO:0000256" key="1">
    <source>
        <dbReference type="SAM" id="MobiDB-lite"/>
    </source>
</evidence>
<evidence type="ECO:0000313" key="4">
    <source>
        <dbReference type="Proteomes" id="UP000315440"/>
    </source>
</evidence>
<comment type="caution">
    <text evidence="3">The sequence shown here is derived from an EMBL/GenBank/DDBJ whole genome shotgun (WGS) entry which is preliminary data.</text>
</comment>